<dbReference type="InterPro" id="IPR042231">
    <property type="entry name" value="Cho/carn_acyl_trans_2"/>
</dbReference>
<evidence type="ECO:0000313" key="9">
    <source>
        <dbReference type="Proteomes" id="UP000751190"/>
    </source>
</evidence>
<evidence type="ECO:0000256" key="6">
    <source>
        <dbReference type="SAM" id="MobiDB-lite"/>
    </source>
</evidence>
<evidence type="ECO:0000313" key="8">
    <source>
        <dbReference type="EMBL" id="KAG8461429.1"/>
    </source>
</evidence>
<dbReference type="OMA" id="HILVMRR"/>
<keyword evidence="3 5" id="KW-0012">Acyltransferase</keyword>
<dbReference type="InterPro" id="IPR000542">
    <property type="entry name" value="Carn_acyl_trans"/>
</dbReference>
<dbReference type="Gene3D" id="3.30.559.70">
    <property type="entry name" value="Choline/Carnitine o-acyltransferase, domain 2"/>
    <property type="match status" value="1"/>
</dbReference>
<feature type="region of interest" description="Disordered" evidence="6">
    <location>
        <begin position="370"/>
        <end position="401"/>
    </location>
</feature>
<dbReference type="InterPro" id="IPR023213">
    <property type="entry name" value="CAT-like_dom_sf"/>
</dbReference>
<organism evidence="8 9">
    <name type="scientific">Diacronema lutheri</name>
    <name type="common">Unicellular marine alga</name>
    <name type="synonym">Monochrysis lutheri</name>
    <dbReference type="NCBI Taxonomy" id="2081491"/>
    <lineage>
        <taxon>Eukaryota</taxon>
        <taxon>Haptista</taxon>
        <taxon>Haptophyta</taxon>
        <taxon>Pavlovophyceae</taxon>
        <taxon>Pavlovales</taxon>
        <taxon>Pavlovaceae</taxon>
        <taxon>Diacronema</taxon>
    </lineage>
</organism>
<comment type="caution">
    <text evidence="8">The sequence shown here is derived from an EMBL/GenBank/DDBJ whole genome shotgun (WGS) entry which is preliminary data.</text>
</comment>
<dbReference type="PANTHER" id="PTHR22589:SF29">
    <property type="entry name" value="MITOCHONDRIAL CARNITINE O-ACETYLTRANSFERASE-RELATED"/>
    <property type="match status" value="1"/>
</dbReference>
<dbReference type="Proteomes" id="UP000751190">
    <property type="component" value="Unassembled WGS sequence"/>
</dbReference>
<keyword evidence="2 5" id="KW-0808">Transferase</keyword>
<dbReference type="EMBL" id="JAGTXO010000026">
    <property type="protein sequence ID" value="KAG8461429.1"/>
    <property type="molecule type" value="Genomic_DNA"/>
</dbReference>
<name>A0A8J5XC14_DIALT</name>
<dbReference type="Gene3D" id="3.30.559.10">
    <property type="entry name" value="Chloramphenicol acetyltransferase-like domain"/>
    <property type="match status" value="1"/>
</dbReference>
<dbReference type="OrthoDB" id="240216at2759"/>
<dbReference type="GO" id="GO:0009437">
    <property type="term" value="P:carnitine metabolic process"/>
    <property type="evidence" value="ECO:0007669"/>
    <property type="project" value="TreeGrafter"/>
</dbReference>
<evidence type="ECO:0000259" key="7">
    <source>
        <dbReference type="Pfam" id="PF00755"/>
    </source>
</evidence>
<feature type="domain" description="Choline/carnitine acyltransferase" evidence="7">
    <location>
        <begin position="12"/>
        <end position="628"/>
    </location>
</feature>
<feature type="compositionally biased region" description="Basic residues" evidence="6">
    <location>
        <begin position="688"/>
        <end position="698"/>
    </location>
</feature>
<evidence type="ECO:0000256" key="5">
    <source>
        <dbReference type="RuleBase" id="RU003801"/>
    </source>
</evidence>
<reference evidence="8" key="1">
    <citation type="submission" date="2021-05" db="EMBL/GenBank/DDBJ databases">
        <title>The genome of the haptophyte Pavlova lutheri (Diacronema luteri, Pavlovales) - a model for lipid biosynthesis in eukaryotic algae.</title>
        <authorList>
            <person name="Hulatt C.J."/>
            <person name="Posewitz M.C."/>
        </authorList>
    </citation>
    <scope>NUCLEOTIDE SEQUENCE</scope>
    <source>
        <strain evidence="8">NIVA-4/92</strain>
    </source>
</reference>
<dbReference type="Pfam" id="PF00755">
    <property type="entry name" value="Carn_acyltransf"/>
    <property type="match status" value="1"/>
</dbReference>
<evidence type="ECO:0000256" key="4">
    <source>
        <dbReference type="PIRSR" id="PIRSR600542-1"/>
    </source>
</evidence>
<dbReference type="AlphaFoldDB" id="A0A8J5XC14"/>
<proteinExistence type="inferred from homology"/>
<protein>
    <recommendedName>
        <fullName evidence="7">Choline/carnitine acyltransferase domain-containing protein</fullName>
    </recommendedName>
</protein>
<keyword evidence="9" id="KW-1185">Reference proteome</keyword>
<sequence length="698" mass="76514">MDAVDGAQLPRLPIPEVAETCERYLTAVTPLLSEEDLERTRAAVAQFLARDADGLQAALREYARDKPSYVEDFWFDAYLKPDEPVVLNVNPFFVLADDPMPSAGDAQISRAASLVISSLHFCAKLRRGELLPDAWRGKPLCMAQYGYLFACARVPSSAGDRIESHAGSQHIVVMAHGLLYYFDVLWPACEELCISEAQLAENLRRIRADARDVVGSTASAADALAARVGVLTTDSRAEWAAARHELARAADNAELLRVVDSALFVLCLDDESPSEPDEIARTMLHGSYRVRDGVQCGSMLNRWCDKLMVIVCANGAAGVNFEHTRVDGHTVLRYVSDVFADTIMRFAAKISAGIDPAVHSAAPLRLARADSERPRARGRIAPAAANGPDGEREPDPWPRRLEWQAPRGSRLRQRVRFAEVRLSDLVWQNETCVLEFEKFGKLAITKLDASPDAFVQLALSAAYFSLYGQLVCVYEPVQTKAFAHGRTEAARTMTPAAARFARTWASDSGDDAKEGALRAALLSINELHRLAAAGKGVDRHLFALLKLWEERAPAGAQLPALFADKAWRALNHTVLSTSNCGNPALRLFGFGPVVADGYGLGYIIKDYRLSFCASSKHRQTARLLETLDATLRGMRDVLSRVQARRRSLADAEGADYGFFADQPLGVGMPDGTLRALSERRESEGPARPGKRIKAWPSA</sequence>
<dbReference type="SUPFAM" id="SSF52777">
    <property type="entry name" value="CoA-dependent acyltransferases"/>
    <property type="match status" value="2"/>
</dbReference>
<dbReference type="PROSITE" id="PS00440">
    <property type="entry name" value="ACYLTRANSF_C_2"/>
    <property type="match status" value="1"/>
</dbReference>
<feature type="active site" description="Proton acceptor" evidence="4">
    <location>
        <position position="323"/>
    </location>
</feature>
<dbReference type="GO" id="GO:0005739">
    <property type="term" value="C:mitochondrion"/>
    <property type="evidence" value="ECO:0007669"/>
    <property type="project" value="TreeGrafter"/>
</dbReference>
<evidence type="ECO:0000256" key="2">
    <source>
        <dbReference type="ARBA" id="ARBA00022679"/>
    </source>
</evidence>
<dbReference type="FunFam" id="3.30.559.10:FF:000019">
    <property type="entry name" value="Carnitine acetyl transferase"/>
    <property type="match status" value="1"/>
</dbReference>
<gene>
    <name evidence="8" type="ORF">KFE25_010616</name>
</gene>
<feature type="compositionally biased region" description="Basic and acidic residues" evidence="6">
    <location>
        <begin position="389"/>
        <end position="401"/>
    </location>
</feature>
<dbReference type="InterPro" id="IPR039551">
    <property type="entry name" value="Cho/carn_acyl_trans"/>
</dbReference>
<dbReference type="GO" id="GO:0004092">
    <property type="term" value="F:carnitine O-acetyltransferase activity"/>
    <property type="evidence" value="ECO:0007669"/>
    <property type="project" value="TreeGrafter"/>
</dbReference>
<comment type="similarity">
    <text evidence="1 5">Belongs to the carnitine/choline acetyltransferase family.</text>
</comment>
<evidence type="ECO:0000256" key="1">
    <source>
        <dbReference type="ARBA" id="ARBA00005232"/>
    </source>
</evidence>
<evidence type="ECO:0000256" key="3">
    <source>
        <dbReference type="ARBA" id="ARBA00023315"/>
    </source>
</evidence>
<dbReference type="PANTHER" id="PTHR22589">
    <property type="entry name" value="CARNITINE O-ACYLTRANSFERASE"/>
    <property type="match status" value="1"/>
</dbReference>
<feature type="region of interest" description="Disordered" evidence="6">
    <location>
        <begin position="678"/>
        <end position="698"/>
    </location>
</feature>
<accession>A0A8J5XC14</accession>